<dbReference type="Gene3D" id="1.10.10.2840">
    <property type="entry name" value="PucR C-terminal helix-turn-helix domain"/>
    <property type="match status" value="1"/>
</dbReference>
<evidence type="ECO:0000313" key="4">
    <source>
        <dbReference type="EMBL" id="MYL65010.1"/>
    </source>
</evidence>
<dbReference type="InterPro" id="IPR041522">
    <property type="entry name" value="CdaR_GGDEF"/>
</dbReference>
<dbReference type="InterPro" id="IPR051448">
    <property type="entry name" value="CdaR-like_regulators"/>
</dbReference>
<reference evidence="4 5" key="1">
    <citation type="submission" date="2019-11" db="EMBL/GenBank/DDBJ databases">
        <title>Genome sequences of 17 halophilic strains isolated from different environments.</title>
        <authorList>
            <person name="Furrow R.E."/>
        </authorList>
    </citation>
    <scope>NUCLEOTIDE SEQUENCE [LARGE SCALE GENOMIC DNA]</scope>
    <source>
        <strain evidence="4 5">22506_14_FS</strain>
    </source>
</reference>
<evidence type="ECO:0000259" key="3">
    <source>
        <dbReference type="Pfam" id="PF17853"/>
    </source>
</evidence>
<feature type="domain" description="CdaR GGDEF-like" evidence="3">
    <location>
        <begin position="169"/>
        <end position="296"/>
    </location>
</feature>
<accession>A0A845F2J1</accession>
<dbReference type="Proteomes" id="UP000447833">
    <property type="component" value="Unassembled WGS sequence"/>
</dbReference>
<dbReference type="Pfam" id="PF13556">
    <property type="entry name" value="HTH_30"/>
    <property type="match status" value="1"/>
</dbReference>
<protein>
    <submittedName>
        <fullName evidence="4">PucR family transcriptional regulator</fullName>
    </submittedName>
</protein>
<proteinExistence type="inferred from homology"/>
<dbReference type="Pfam" id="PF17853">
    <property type="entry name" value="GGDEF_2"/>
    <property type="match status" value="1"/>
</dbReference>
<evidence type="ECO:0000313" key="5">
    <source>
        <dbReference type="Proteomes" id="UP000447833"/>
    </source>
</evidence>
<dbReference type="PANTHER" id="PTHR33744:SF1">
    <property type="entry name" value="DNA-BINDING TRANSCRIPTIONAL ACTIVATOR ADER"/>
    <property type="match status" value="1"/>
</dbReference>
<evidence type="ECO:0000259" key="2">
    <source>
        <dbReference type="Pfam" id="PF13556"/>
    </source>
</evidence>
<dbReference type="InterPro" id="IPR025736">
    <property type="entry name" value="PucR_C-HTH_dom"/>
</dbReference>
<comment type="caution">
    <text evidence="4">The sequence shown here is derived from an EMBL/GenBank/DDBJ whole genome shotgun (WGS) entry which is preliminary data.</text>
</comment>
<comment type="similarity">
    <text evidence="1">Belongs to the CdaR family.</text>
</comment>
<evidence type="ECO:0000256" key="1">
    <source>
        <dbReference type="ARBA" id="ARBA00006754"/>
    </source>
</evidence>
<sequence length="411" mass="47583">MHTDQESHNPFQGPFRTLEDLADCIRENLGCPVTIEDSDHRILAYSSHDENVDPARIATIMKRKVPEEVIKSLWKKGIIPQLFESDDPVIIPAIPEVGLGQRVAISVRKNEEQLLGFIWAQLNWEVTKEELALLKKAAKVVKNQILKLDIKKRHSEEGHREFFWKLLTGHYTKEEHIQQQASMYQLKVKGEMAIVIFEFSEEIQQSLERHMNYYIQASHQIELIYSTLDQNQLILLVRPQDQLNTAEQLTSFVQVFVEKISNRLGVDTLKGGAGALYQTPLSIKDSYREALHVLSIKERFKGEVTGIYSYQDLGIYQFIDLLCQERQHYQNPYIEKLKQYDTIHHTQLLETLDAYLQQDSNVKAAAHALHVHTNTLNYRLKRIADVANLDLKNANQKVTLFLDLKIEQMKS</sequence>
<dbReference type="RefSeq" id="WP_160920391.1">
    <property type="nucleotide sequence ID" value="NZ_WMEY01000005.1"/>
</dbReference>
<gene>
    <name evidence="4" type="ORF">GLW07_16755</name>
</gene>
<organism evidence="4 5">
    <name type="scientific">Guptibacillus hwajinpoensis</name>
    <dbReference type="NCBI Taxonomy" id="208199"/>
    <lineage>
        <taxon>Bacteria</taxon>
        <taxon>Bacillati</taxon>
        <taxon>Bacillota</taxon>
        <taxon>Bacilli</taxon>
        <taxon>Bacillales</taxon>
        <taxon>Guptibacillaceae</taxon>
        <taxon>Guptibacillus</taxon>
    </lineage>
</organism>
<name>A0A845F2J1_9BACL</name>
<dbReference type="PANTHER" id="PTHR33744">
    <property type="entry name" value="CARBOHYDRATE DIACID REGULATOR"/>
    <property type="match status" value="1"/>
</dbReference>
<dbReference type="EMBL" id="WMEY01000005">
    <property type="protein sequence ID" value="MYL65010.1"/>
    <property type="molecule type" value="Genomic_DNA"/>
</dbReference>
<dbReference type="InterPro" id="IPR042070">
    <property type="entry name" value="PucR_C-HTH_sf"/>
</dbReference>
<dbReference type="AlphaFoldDB" id="A0A845F2J1"/>
<feature type="domain" description="PucR C-terminal helix-turn-helix" evidence="2">
    <location>
        <begin position="348"/>
        <end position="406"/>
    </location>
</feature>